<dbReference type="Pfam" id="PF00561">
    <property type="entry name" value="Abhydrolase_1"/>
    <property type="match status" value="1"/>
</dbReference>
<dbReference type="EMBL" id="JBHRVA010000002">
    <property type="protein sequence ID" value="MFC3302470.1"/>
    <property type="molecule type" value="Genomic_DNA"/>
</dbReference>
<evidence type="ECO:0000259" key="1">
    <source>
        <dbReference type="Pfam" id="PF00561"/>
    </source>
</evidence>
<organism evidence="2 3">
    <name type="scientific">Parvularcula lutaonensis</name>
    <dbReference type="NCBI Taxonomy" id="491923"/>
    <lineage>
        <taxon>Bacteria</taxon>
        <taxon>Pseudomonadati</taxon>
        <taxon>Pseudomonadota</taxon>
        <taxon>Alphaproteobacteria</taxon>
        <taxon>Parvularculales</taxon>
        <taxon>Parvularculaceae</taxon>
        <taxon>Parvularcula</taxon>
    </lineage>
</organism>
<sequence length="302" mass="32731">MSEHRTSGEIPIAYEVDGPDGAPVIMMLNGLGMQLTQWPQSMLEAFHDAGFRTVRVDNRDVGLSGRVTGGKIPNPWVQIGLGLFGLSAGAPYSLADMADDAASVLDDMGIEKAHVLGLSMGGIISQMFAARYPQRTETLTLFMTTTGNRSLPLPSGEARKILMGRDPEPASIDEVVDRMVAKWQFFMTADGGMSLEELRAFHRAAAERGMDQEGWQRQMAAILETGDLRKHSRTIKAPTLVIHGTEDKLVPTAAGKDVHANIEGSRLELIEGMGHDLPPRLHGRLSDLVLSHLKGDRSQAAA</sequence>
<dbReference type="PANTHER" id="PTHR43433">
    <property type="entry name" value="HYDROLASE, ALPHA/BETA FOLD FAMILY PROTEIN"/>
    <property type="match status" value="1"/>
</dbReference>
<dbReference type="InterPro" id="IPR029058">
    <property type="entry name" value="AB_hydrolase_fold"/>
</dbReference>
<feature type="domain" description="AB hydrolase-1" evidence="1">
    <location>
        <begin position="23"/>
        <end position="276"/>
    </location>
</feature>
<reference evidence="3" key="1">
    <citation type="journal article" date="2019" name="Int. J. Syst. Evol. Microbiol.">
        <title>The Global Catalogue of Microorganisms (GCM) 10K type strain sequencing project: providing services to taxonomists for standard genome sequencing and annotation.</title>
        <authorList>
            <consortium name="The Broad Institute Genomics Platform"/>
            <consortium name="The Broad Institute Genome Sequencing Center for Infectious Disease"/>
            <person name="Wu L."/>
            <person name="Ma J."/>
        </authorList>
    </citation>
    <scope>NUCLEOTIDE SEQUENCE [LARGE SCALE GENOMIC DNA]</scope>
    <source>
        <strain evidence="3">KCTC 22245</strain>
    </source>
</reference>
<dbReference type="Proteomes" id="UP001595607">
    <property type="component" value="Unassembled WGS sequence"/>
</dbReference>
<accession>A0ABV7MAN9</accession>
<dbReference type="GO" id="GO:0016787">
    <property type="term" value="F:hydrolase activity"/>
    <property type="evidence" value="ECO:0007669"/>
    <property type="project" value="UniProtKB-KW"/>
</dbReference>
<keyword evidence="3" id="KW-1185">Reference proteome</keyword>
<dbReference type="RefSeq" id="WP_189570754.1">
    <property type="nucleotide sequence ID" value="NZ_BMXU01000001.1"/>
</dbReference>
<dbReference type="InterPro" id="IPR000073">
    <property type="entry name" value="AB_hydrolase_1"/>
</dbReference>
<comment type="caution">
    <text evidence="2">The sequence shown here is derived from an EMBL/GenBank/DDBJ whole genome shotgun (WGS) entry which is preliminary data.</text>
</comment>
<dbReference type="Gene3D" id="3.40.50.1820">
    <property type="entry name" value="alpha/beta hydrolase"/>
    <property type="match status" value="1"/>
</dbReference>
<proteinExistence type="predicted"/>
<protein>
    <submittedName>
        <fullName evidence="2">Alpha/beta fold hydrolase</fullName>
    </submittedName>
</protein>
<evidence type="ECO:0000313" key="3">
    <source>
        <dbReference type="Proteomes" id="UP001595607"/>
    </source>
</evidence>
<keyword evidence="2" id="KW-0378">Hydrolase</keyword>
<dbReference type="InterPro" id="IPR050471">
    <property type="entry name" value="AB_hydrolase"/>
</dbReference>
<dbReference type="SUPFAM" id="SSF53474">
    <property type="entry name" value="alpha/beta-Hydrolases"/>
    <property type="match status" value="1"/>
</dbReference>
<gene>
    <name evidence="2" type="ORF">ACFONP_06965</name>
</gene>
<name>A0ABV7MAN9_9PROT</name>
<dbReference type="PANTHER" id="PTHR43433:SF5">
    <property type="entry name" value="AB HYDROLASE-1 DOMAIN-CONTAINING PROTEIN"/>
    <property type="match status" value="1"/>
</dbReference>
<evidence type="ECO:0000313" key="2">
    <source>
        <dbReference type="EMBL" id="MFC3302470.1"/>
    </source>
</evidence>